<sequence>MPAELAERLRGTRSLKWTGVDADVAAWVAESDLGTAPEVSDAVLGAVSAGLTGYLPPWLRADLAAATSDWYAGRHGWRPAPERVHPVADVLEALRVTVEHLTRAGSPVVVPTPAYMPFLTVLRQWGREVLEVPLAHDTERGAVLDLDAIARALGSGAQLVVLTNPHNPTGRVHTRDELAALTAVVDSNGGRVFADEIHAPLVHAGHEHVPYASTSATAAAHTVTATSASKAWNVPGLKCAQVLLTADNDVSAWRRVDHLATHGASTLGAVANVAAYRAGGPWLDALLPTLGEHRHALAEGLQAGGAVDTDPRSGAGSRVAYRAPEGTYLAWLDLRPAFRRAGAPVPEDLGAWLLGRTGVAVVDGALCGAAGRGAVRLNLAMPRPLVVEAGRRIAACLPA</sequence>
<protein>
    <recommendedName>
        <fullName evidence="2">cysteine-S-conjugate beta-lyase</fullName>
        <ecNumber evidence="2">4.4.1.13</ecNumber>
    </recommendedName>
</protein>
<evidence type="ECO:0000313" key="8">
    <source>
        <dbReference type="Proteomes" id="UP000019753"/>
    </source>
</evidence>
<evidence type="ECO:0000256" key="1">
    <source>
        <dbReference type="ARBA" id="ARBA00001933"/>
    </source>
</evidence>
<evidence type="ECO:0000256" key="4">
    <source>
        <dbReference type="ARBA" id="ARBA00023239"/>
    </source>
</evidence>
<dbReference type="CDD" id="cd00609">
    <property type="entry name" value="AAT_like"/>
    <property type="match status" value="1"/>
</dbReference>
<comment type="caution">
    <text evidence="7">The sequence shown here is derived from an EMBL/GenBank/DDBJ whole genome shotgun (WGS) entry which is preliminary data.</text>
</comment>
<dbReference type="AlphaFoldDB" id="A0A021VXW1"/>
<dbReference type="InterPro" id="IPR015421">
    <property type="entry name" value="PyrdxlP-dep_Trfase_major"/>
</dbReference>
<dbReference type="Gene3D" id="3.40.640.10">
    <property type="entry name" value="Type I PLP-dependent aspartate aminotransferase-like (Major domain)"/>
    <property type="match status" value="1"/>
</dbReference>
<comment type="cofactor">
    <cofactor evidence="1">
        <name>pyridoxal 5'-phosphate</name>
        <dbReference type="ChEBI" id="CHEBI:597326"/>
    </cofactor>
</comment>
<dbReference type="InterPro" id="IPR015424">
    <property type="entry name" value="PyrdxlP-dep_Trfase"/>
</dbReference>
<dbReference type="PANTHER" id="PTHR43525:SF2">
    <property type="entry name" value="CYSTATHIONINE BETA-LYASE-RELATED"/>
    <property type="match status" value="1"/>
</dbReference>
<gene>
    <name evidence="7" type="ORF">N866_17375</name>
</gene>
<feature type="domain" description="Aminotransferase class I/classII large" evidence="6">
    <location>
        <begin position="48"/>
        <end position="387"/>
    </location>
</feature>
<dbReference type="InterPro" id="IPR015422">
    <property type="entry name" value="PyrdxlP-dep_Trfase_small"/>
</dbReference>
<keyword evidence="3" id="KW-0663">Pyridoxal phosphate</keyword>
<dbReference type="Gene3D" id="3.90.1150.10">
    <property type="entry name" value="Aspartate Aminotransferase, domain 1"/>
    <property type="match status" value="1"/>
</dbReference>
<dbReference type="Pfam" id="PF00155">
    <property type="entry name" value="Aminotran_1_2"/>
    <property type="match status" value="1"/>
</dbReference>
<keyword evidence="8" id="KW-1185">Reference proteome</keyword>
<dbReference type="PANTHER" id="PTHR43525">
    <property type="entry name" value="PROTEIN MALY"/>
    <property type="match status" value="1"/>
</dbReference>
<dbReference type="GO" id="GO:0047804">
    <property type="term" value="F:cysteine-S-conjugate beta-lyase activity"/>
    <property type="evidence" value="ECO:0007669"/>
    <property type="project" value="UniProtKB-EC"/>
</dbReference>
<dbReference type="Proteomes" id="UP000019753">
    <property type="component" value="Unassembled WGS sequence"/>
</dbReference>
<evidence type="ECO:0000313" key="7">
    <source>
        <dbReference type="EMBL" id="EYR63897.1"/>
    </source>
</evidence>
<keyword evidence="7" id="KW-0808">Transferase</keyword>
<dbReference type="EMBL" id="AXCW01000061">
    <property type="protein sequence ID" value="EYR63897.1"/>
    <property type="molecule type" value="Genomic_DNA"/>
</dbReference>
<dbReference type="InterPro" id="IPR004839">
    <property type="entry name" value="Aminotransferase_I/II_large"/>
</dbReference>
<evidence type="ECO:0000256" key="3">
    <source>
        <dbReference type="ARBA" id="ARBA00022898"/>
    </source>
</evidence>
<dbReference type="EC" id="4.4.1.13" evidence="2"/>
<proteinExistence type="inferred from homology"/>
<dbReference type="GO" id="GO:0030170">
    <property type="term" value="F:pyridoxal phosphate binding"/>
    <property type="evidence" value="ECO:0007669"/>
    <property type="project" value="InterPro"/>
</dbReference>
<accession>A0A021VXW1</accession>
<comment type="similarity">
    <text evidence="5">Belongs to the class-II pyridoxal-phosphate-dependent aminotransferase family. MalY/PatB cystathionine beta-lyase subfamily.</text>
</comment>
<name>A0A021VXW1_9CELL</name>
<reference evidence="7 8" key="1">
    <citation type="submission" date="2014-01" db="EMBL/GenBank/DDBJ databases">
        <title>Actinotalea ferrariae CF5-4.</title>
        <authorList>
            <person name="Chen F."/>
            <person name="Li Y."/>
            <person name="Wang G."/>
        </authorList>
    </citation>
    <scope>NUCLEOTIDE SEQUENCE [LARGE SCALE GENOMIC DNA]</scope>
    <source>
        <strain evidence="7 8">CF5-4</strain>
    </source>
</reference>
<dbReference type="InterPro" id="IPR051798">
    <property type="entry name" value="Class-II_PLP-Dep_Aminotrans"/>
</dbReference>
<evidence type="ECO:0000256" key="2">
    <source>
        <dbReference type="ARBA" id="ARBA00012224"/>
    </source>
</evidence>
<keyword evidence="7" id="KW-0032">Aminotransferase</keyword>
<evidence type="ECO:0000256" key="5">
    <source>
        <dbReference type="ARBA" id="ARBA00037974"/>
    </source>
</evidence>
<organism evidence="7 8">
    <name type="scientific">Actinotalea ferrariae CF5-4</name>
    <dbReference type="NCBI Taxonomy" id="948458"/>
    <lineage>
        <taxon>Bacteria</taxon>
        <taxon>Bacillati</taxon>
        <taxon>Actinomycetota</taxon>
        <taxon>Actinomycetes</taxon>
        <taxon>Micrococcales</taxon>
        <taxon>Cellulomonadaceae</taxon>
        <taxon>Actinotalea</taxon>
    </lineage>
</organism>
<dbReference type="GO" id="GO:0008483">
    <property type="term" value="F:transaminase activity"/>
    <property type="evidence" value="ECO:0007669"/>
    <property type="project" value="UniProtKB-KW"/>
</dbReference>
<keyword evidence="4" id="KW-0456">Lyase</keyword>
<evidence type="ECO:0000259" key="6">
    <source>
        <dbReference type="Pfam" id="PF00155"/>
    </source>
</evidence>
<dbReference type="SUPFAM" id="SSF53383">
    <property type="entry name" value="PLP-dependent transferases"/>
    <property type="match status" value="1"/>
</dbReference>